<dbReference type="STRING" id="1149755.A0A2J6S7R7"/>
<keyword evidence="2 4" id="KW-0863">Zinc-finger</keyword>
<reference evidence="6 7" key="1">
    <citation type="submission" date="2016-04" db="EMBL/GenBank/DDBJ databases">
        <title>A degradative enzymes factory behind the ericoid mycorrhizal symbiosis.</title>
        <authorList>
            <consortium name="DOE Joint Genome Institute"/>
            <person name="Martino E."/>
            <person name="Morin E."/>
            <person name="Grelet G."/>
            <person name="Kuo A."/>
            <person name="Kohler A."/>
            <person name="Daghino S."/>
            <person name="Barry K."/>
            <person name="Choi C."/>
            <person name="Cichocki N."/>
            <person name="Clum A."/>
            <person name="Copeland A."/>
            <person name="Hainaut M."/>
            <person name="Haridas S."/>
            <person name="Labutti K."/>
            <person name="Lindquist E."/>
            <person name="Lipzen A."/>
            <person name="Khouja H.-R."/>
            <person name="Murat C."/>
            <person name="Ohm R."/>
            <person name="Olson A."/>
            <person name="Spatafora J."/>
            <person name="Veneault-Fourrey C."/>
            <person name="Henrissat B."/>
            <person name="Grigoriev I."/>
            <person name="Martin F."/>
            <person name="Perotto S."/>
        </authorList>
    </citation>
    <scope>NUCLEOTIDE SEQUENCE [LARGE SCALE GENOMIC DNA]</scope>
    <source>
        <strain evidence="6 7">F</strain>
    </source>
</reference>
<proteinExistence type="predicted"/>
<dbReference type="EMBL" id="KZ613939">
    <property type="protein sequence ID" value="PMD46812.1"/>
    <property type="molecule type" value="Genomic_DNA"/>
</dbReference>
<dbReference type="OrthoDB" id="432970at2759"/>
<evidence type="ECO:0000313" key="6">
    <source>
        <dbReference type="EMBL" id="PMD46812.1"/>
    </source>
</evidence>
<evidence type="ECO:0000259" key="5">
    <source>
        <dbReference type="PROSITE" id="PS50865"/>
    </source>
</evidence>
<organism evidence="6 7">
    <name type="scientific">Hyaloscypha variabilis (strain UAMH 11265 / GT02V1 / F)</name>
    <name type="common">Meliniomyces variabilis</name>
    <dbReference type="NCBI Taxonomy" id="1149755"/>
    <lineage>
        <taxon>Eukaryota</taxon>
        <taxon>Fungi</taxon>
        <taxon>Dikarya</taxon>
        <taxon>Ascomycota</taxon>
        <taxon>Pezizomycotina</taxon>
        <taxon>Leotiomycetes</taxon>
        <taxon>Helotiales</taxon>
        <taxon>Hyaloscyphaceae</taxon>
        <taxon>Hyaloscypha</taxon>
        <taxon>Hyaloscypha variabilis</taxon>
    </lineage>
</organism>
<evidence type="ECO:0000256" key="4">
    <source>
        <dbReference type="PROSITE-ProRule" id="PRU00134"/>
    </source>
</evidence>
<keyword evidence="7" id="KW-1185">Reference proteome</keyword>
<feature type="domain" description="MYND-type" evidence="5">
    <location>
        <begin position="12"/>
        <end position="57"/>
    </location>
</feature>
<dbReference type="Pfam" id="PF01753">
    <property type="entry name" value="zf-MYND"/>
    <property type="match status" value="1"/>
</dbReference>
<protein>
    <recommendedName>
        <fullName evidence="5">MYND-type domain-containing protein</fullName>
    </recommendedName>
</protein>
<dbReference type="Proteomes" id="UP000235786">
    <property type="component" value="Unassembled WGS sequence"/>
</dbReference>
<dbReference type="GO" id="GO:0008270">
    <property type="term" value="F:zinc ion binding"/>
    <property type="evidence" value="ECO:0007669"/>
    <property type="project" value="UniProtKB-KW"/>
</dbReference>
<name>A0A2J6S7R7_HYAVF</name>
<dbReference type="Gene3D" id="6.10.140.2220">
    <property type="match status" value="1"/>
</dbReference>
<dbReference type="InterPro" id="IPR002893">
    <property type="entry name" value="Znf_MYND"/>
</dbReference>
<sequence length="314" mass="36295">MEIQIPTPTHRCFRCNKLATSCCAGCKDAPSPIRIDTYYCSRDCQRASWRNGHKEICQLLHTTRTLYRAGAFLQEIFYKYRERVFDRNIVKVEAKNGKLYLHEKDFENKSAELLSHSDFVFPFPDHFVDSLAWMHEAIKYLLKDLVSEITEVEVIPKNHKREVIAIDDDCVTGQGVGSHSIIKLTLEYGGESYALDLTGAQYGYYDPINPWPDYLNTRVLSFQSNKPPQCFGQLKEWHLCEVRERNKDMVWAVMHLNSVASKTIMGTILAWEEGQKVTVQEMLRQPLQTYLALQEELIGSIAKTLEDFMQDARP</sequence>
<dbReference type="AlphaFoldDB" id="A0A2J6S7R7"/>
<accession>A0A2J6S7R7</accession>
<evidence type="ECO:0000256" key="1">
    <source>
        <dbReference type="ARBA" id="ARBA00022723"/>
    </source>
</evidence>
<keyword evidence="3" id="KW-0862">Zinc</keyword>
<evidence type="ECO:0000256" key="2">
    <source>
        <dbReference type="ARBA" id="ARBA00022771"/>
    </source>
</evidence>
<evidence type="ECO:0000256" key="3">
    <source>
        <dbReference type="ARBA" id="ARBA00022833"/>
    </source>
</evidence>
<keyword evidence="1" id="KW-0479">Metal-binding</keyword>
<dbReference type="SUPFAM" id="SSF144232">
    <property type="entry name" value="HIT/MYND zinc finger-like"/>
    <property type="match status" value="1"/>
</dbReference>
<dbReference type="PROSITE" id="PS50865">
    <property type="entry name" value="ZF_MYND_2"/>
    <property type="match status" value="1"/>
</dbReference>
<evidence type="ECO:0000313" key="7">
    <source>
        <dbReference type="Proteomes" id="UP000235786"/>
    </source>
</evidence>
<gene>
    <name evidence="6" type="ORF">L207DRAFT_577655</name>
</gene>